<organism evidence="2 3">
    <name type="scientific">Angiostrongylus cantonensis</name>
    <name type="common">Rat lungworm</name>
    <dbReference type="NCBI Taxonomy" id="6313"/>
    <lineage>
        <taxon>Eukaryota</taxon>
        <taxon>Metazoa</taxon>
        <taxon>Ecdysozoa</taxon>
        <taxon>Nematoda</taxon>
        <taxon>Chromadorea</taxon>
        <taxon>Rhabditida</taxon>
        <taxon>Rhabditina</taxon>
        <taxon>Rhabditomorpha</taxon>
        <taxon>Strongyloidea</taxon>
        <taxon>Metastrongylidae</taxon>
        <taxon>Angiostrongylus</taxon>
    </lineage>
</organism>
<reference evidence="2" key="1">
    <citation type="submission" date="2012-09" db="EMBL/GenBank/DDBJ databases">
        <authorList>
            <person name="Martin A.A."/>
        </authorList>
    </citation>
    <scope>NUCLEOTIDE SEQUENCE</scope>
</reference>
<dbReference type="STRING" id="6313.A0A0K0D7J8"/>
<name>A0A0K0D7J8_ANGCA</name>
<evidence type="ECO:0000313" key="2">
    <source>
        <dbReference type="Proteomes" id="UP000035642"/>
    </source>
</evidence>
<reference evidence="3" key="2">
    <citation type="submission" date="2017-02" db="UniProtKB">
        <authorList>
            <consortium name="WormBaseParasite"/>
        </authorList>
    </citation>
    <scope>IDENTIFICATION</scope>
</reference>
<evidence type="ECO:0000313" key="3">
    <source>
        <dbReference type="WBParaSite" id="ACAC_0000604301-mRNA-1"/>
    </source>
</evidence>
<dbReference type="AlphaFoldDB" id="A0A0K0D7J8"/>
<dbReference type="Pfam" id="PF17339">
    <property type="entry name" value="PH_15"/>
    <property type="match status" value="1"/>
</dbReference>
<keyword evidence="2" id="KW-1185">Reference proteome</keyword>
<dbReference type="WBParaSite" id="ACAC_0000604301-mRNA-1">
    <property type="protein sequence ID" value="ACAC_0000604301-mRNA-1"/>
    <property type="gene ID" value="ACAC_0000604301"/>
</dbReference>
<protein>
    <submittedName>
        <fullName evidence="3">PH_15 domain-containing protein</fullName>
    </submittedName>
</protein>
<sequence>MECLYRFHFLPEQLCSEPGSMCGYVEKALSMSKWERRLAVITKDGKLTIYKYYLLDMSARTILINPLKTLTKVLLVKNSLKNRVVVAHEIREIVNVKLVRIYCVTMTVSSSVTVFKSLKDLVV</sequence>
<proteinExistence type="predicted"/>
<feature type="domain" description="PH-15" evidence="1">
    <location>
        <begin position="10"/>
        <end position="119"/>
    </location>
</feature>
<dbReference type="InterPro" id="IPR040443">
    <property type="entry name" value="PH_15"/>
</dbReference>
<dbReference type="Proteomes" id="UP000035642">
    <property type="component" value="Unassembled WGS sequence"/>
</dbReference>
<evidence type="ECO:0000259" key="1">
    <source>
        <dbReference type="Pfam" id="PF17339"/>
    </source>
</evidence>
<accession>A0A0K0D7J8</accession>